<dbReference type="InterPro" id="IPR035965">
    <property type="entry name" value="PAS-like_dom_sf"/>
</dbReference>
<dbReference type="GO" id="GO:0004888">
    <property type="term" value="F:transmembrane signaling receptor activity"/>
    <property type="evidence" value="ECO:0007669"/>
    <property type="project" value="InterPro"/>
</dbReference>
<evidence type="ECO:0000313" key="7">
    <source>
        <dbReference type="Proteomes" id="UP000285120"/>
    </source>
</evidence>
<dbReference type="PROSITE" id="PS50111">
    <property type="entry name" value="CHEMOTAXIS_TRANSDUC_2"/>
    <property type="match status" value="1"/>
</dbReference>
<dbReference type="Proteomes" id="UP000285120">
    <property type="component" value="Unassembled WGS sequence"/>
</dbReference>
<feature type="domain" description="PAC" evidence="5">
    <location>
        <begin position="83"/>
        <end position="137"/>
    </location>
</feature>
<protein>
    <submittedName>
        <fullName evidence="6">Methyl-accepting chemotaxis sensory transducer with Pas/Pac sensor</fullName>
    </submittedName>
</protein>
<dbReference type="PANTHER" id="PTHR32089">
    <property type="entry name" value="METHYL-ACCEPTING CHEMOTAXIS PROTEIN MCPB"/>
    <property type="match status" value="1"/>
</dbReference>
<dbReference type="PANTHER" id="PTHR32089:SF112">
    <property type="entry name" value="LYSOZYME-LIKE PROTEIN-RELATED"/>
    <property type="match status" value="1"/>
</dbReference>
<dbReference type="CDD" id="cd00130">
    <property type="entry name" value="PAS"/>
    <property type="match status" value="1"/>
</dbReference>
<gene>
    <name evidence="6" type="ORF">ATL39_0328</name>
</gene>
<accession>A0A419V7L9</accession>
<keyword evidence="1 3" id="KW-0807">Transducer</keyword>
<dbReference type="SMART" id="SM00283">
    <property type="entry name" value="MA"/>
    <property type="match status" value="1"/>
</dbReference>
<dbReference type="SUPFAM" id="SSF58104">
    <property type="entry name" value="Methyl-accepting chemotaxis protein (MCP) signaling domain"/>
    <property type="match status" value="1"/>
</dbReference>
<dbReference type="PROSITE" id="PS50113">
    <property type="entry name" value="PAC"/>
    <property type="match status" value="1"/>
</dbReference>
<dbReference type="AlphaFoldDB" id="A0A419V7L9"/>
<dbReference type="GO" id="GO:0006935">
    <property type="term" value="P:chemotaxis"/>
    <property type="evidence" value="ECO:0007669"/>
    <property type="project" value="InterPro"/>
</dbReference>
<evidence type="ECO:0000259" key="5">
    <source>
        <dbReference type="PROSITE" id="PS50113"/>
    </source>
</evidence>
<dbReference type="EMBL" id="RAPK01000006">
    <property type="protein sequence ID" value="RKD76116.1"/>
    <property type="molecule type" value="Genomic_DNA"/>
</dbReference>
<dbReference type="Pfam" id="PF08448">
    <property type="entry name" value="PAS_4"/>
    <property type="match status" value="1"/>
</dbReference>
<reference evidence="6 7" key="1">
    <citation type="submission" date="2018-09" db="EMBL/GenBank/DDBJ databases">
        <title>Genomic Encyclopedia of Archaeal and Bacterial Type Strains, Phase II (KMG-II): from individual species to whole genera.</title>
        <authorList>
            <person name="Goeker M."/>
        </authorList>
    </citation>
    <scope>NUCLEOTIDE SEQUENCE [LARGE SCALE GENOMIC DNA]</scope>
    <source>
        <strain evidence="6 7">DSM 17008</strain>
    </source>
</reference>
<evidence type="ECO:0000313" key="6">
    <source>
        <dbReference type="EMBL" id="RKD76116.1"/>
    </source>
</evidence>
<comment type="caution">
    <text evidence="6">The sequence shown here is derived from an EMBL/GenBank/DDBJ whole genome shotgun (WGS) entry which is preliminary data.</text>
</comment>
<keyword evidence="7" id="KW-1185">Reference proteome</keyword>
<dbReference type="InterPro" id="IPR004089">
    <property type="entry name" value="MCPsignal_dom"/>
</dbReference>
<organism evidence="6 7">
    <name type="scientific">Sinobaca qinghaiensis</name>
    <dbReference type="NCBI Taxonomy" id="342944"/>
    <lineage>
        <taxon>Bacteria</taxon>
        <taxon>Bacillati</taxon>
        <taxon>Bacillota</taxon>
        <taxon>Bacilli</taxon>
        <taxon>Bacillales</taxon>
        <taxon>Sporolactobacillaceae</taxon>
        <taxon>Sinobaca</taxon>
    </lineage>
</organism>
<evidence type="ECO:0000256" key="3">
    <source>
        <dbReference type="PROSITE-ProRule" id="PRU00284"/>
    </source>
</evidence>
<dbReference type="RefSeq" id="WP_120191533.1">
    <property type="nucleotide sequence ID" value="NZ_RAPK01000006.1"/>
</dbReference>
<proteinExistence type="inferred from homology"/>
<dbReference type="SUPFAM" id="SSF55785">
    <property type="entry name" value="PYP-like sensor domain (PAS domain)"/>
    <property type="match status" value="1"/>
</dbReference>
<dbReference type="InterPro" id="IPR013656">
    <property type="entry name" value="PAS_4"/>
</dbReference>
<dbReference type="Gene3D" id="1.10.287.950">
    <property type="entry name" value="Methyl-accepting chemotaxis protein"/>
    <property type="match status" value="1"/>
</dbReference>
<dbReference type="InterPro" id="IPR000014">
    <property type="entry name" value="PAS"/>
</dbReference>
<sequence length="304" mass="33943">MKIVANSHQVLNQQYVLASLEKSLAMIEFEPDGTILWANDLFAEAVEYPAEKLKGMHHRALCLPEFAGSIDYMNFWKRLRTGVSFQDKIQRVTSSGRRITLEATYMPVFDDNHKVNAIIKIATDITAREAEMTEMSSRIQNMSEDLLTRALGGVEKSRELSDNAAIISEEADNNLSILKSLEDQADSIKDIVQTIKEIAAQTNLLALNAAIEAARAGEHGRGFTVVADEVRKLANRAQESTKEVNMHVEGITREVDKISKGTVRSQQGVKNSRLQIKEAADNFHTISQAAKELEEQSNLFRDLI</sequence>
<dbReference type="PRINTS" id="PR00260">
    <property type="entry name" value="CHEMTRNSDUCR"/>
</dbReference>
<comment type="similarity">
    <text evidence="2">Belongs to the methyl-accepting chemotaxis (MCP) protein family.</text>
</comment>
<name>A0A419V7L9_9BACL</name>
<dbReference type="InterPro" id="IPR004090">
    <property type="entry name" value="Chemotax_Me-accpt_rcpt"/>
</dbReference>
<evidence type="ECO:0000259" key="4">
    <source>
        <dbReference type="PROSITE" id="PS50111"/>
    </source>
</evidence>
<evidence type="ECO:0000256" key="2">
    <source>
        <dbReference type="ARBA" id="ARBA00029447"/>
    </source>
</evidence>
<dbReference type="NCBIfam" id="TIGR00229">
    <property type="entry name" value="sensory_box"/>
    <property type="match status" value="1"/>
</dbReference>
<dbReference type="InterPro" id="IPR000700">
    <property type="entry name" value="PAS-assoc_C"/>
</dbReference>
<dbReference type="Pfam" id="PF00015">
    <property type="entry name" value="MCPsignal"/>
    <property type="match status" value="1"/>
</dbReference>
<feature type="domain" description="Methyl-accepting transducer" evidence="4">
    <location>
        <begin position="124"/>
        <end position="304"/>
    </location>
</feature>
<dbReference type="OrthoDB" id="9765776at2"/>
<dbReference type="GO" id="GO:0016020">
    <property type="term" value="C:membrane"/>
    <property type="evidence" value="ECO:0007669"/>
    <property type="project" value="InterPro"/>
</dbReference>
<dbReference type="Gene3D" id="3.30.450.20">
    <property type="entry name" value="PAS domain"/>
    <property type="match status" value="1"/>
</dbReference>
<dbReference type="GO" id="GO:0007165">
    <property type="term" value="P:signal transduction"/>
    <property type="evidence" value="ECO:0007669"/>
    <property type="project" value="UniProtKB-KW"/>
</dbReference>
<evidence type="ECO:0000256" key="1">
    <source>
        <dbReference type="ARBA" id="ARBA00023224"/>
    </source>
</evidence>